<organism evidence="1 2">
    <name type="scientific">Pseudaquabacterium inlustre</name>
    <dbReference type="NCBI Taxonomy" id="2984192"/>
    <lineage>
        <taxon>Bacteria</taxon>
        <taxon>Pseudomonadati</taxon>
        <taxon>Pseudomonadota</taxon>
        <taxon>Betaproteobacteria</taxon>
        <taxon>Burkholderiales</taxon>
        <taxon>Sphaerotilaceae</taxon>
        <taxon>Pseudaquabacterium</taxon>
    </lineage>
</organism>
<name>A0ABU9CK92_9BURK</name>
<evidence type="ECO:0000313" key="2">
    <source>
        <dbReference type="Proteomes" id="UP001365405"/>
    </source>
</evidence>
<protein>
    <submittedName>
        <fullName evidence="1">Uncharacterized protein</fullName>
    </submittedName>
</protein>
<accession>A0ABU9CK92</accession>
<dbReference type="EMBL" id="JBBUTH010000007">
    <property type="protein sequence ID" value="MEK8050895.1"/>
    <property type="molecule type" value="Genomic_DNA"/>
</dbReference>
<sequence length="116" mass="12896">MSEAKPERWAIDAGDSAEALLDIPPDAQRDRRFEVAIALAVRCPAELDGAWLELQVLANGNQQWRRRIAASNPGHSDGLDYRFARTVPVGEPLRVLAKVAVRGVRRERVVIEAEEV</sequence>
<dbReference type="RefSeq" id="WP_341410590.1">
    <property type="nucleotide sequence ID" value="NZ_JBBUTH010000007.1"/>
</dbReference>
<reference evidence="1 2" key="1">
    <citation type="submission" date="2024-04" db="EMBL/GenBank/DDBJ databases">
        <title>Novel species of the genus Ideonella isolated from streams.</title>
        <authorList>
            <person name="Lu H."/>
        </authorList>
    </citation>
    <scope>NUCLEOTIDE SEQUENCE [LARGE SCALE GENOMIC DNA]</scope>
    <source>
        <strain evidence="1 2">DXS22W</strain>
    </source>
</reference>
<dbReference type="Proteomes" id="UP001365405">
    <property type="component" value="Unassembled WGS sequence"/>
</dbReference>
<comment type="caution">
    <text evidence="1">The sequence shown here is derived from an EMBL/GenBank/DDBJ whole genome shotgun (WGS) entry which is preliminary data.</text>
</comment>
<gene>
    <name evidence="1" type="ORF">AACH10_11665</name>
</gene>
<keyword evidence="2" id="KW-1185">Reference proteome</keyword>
<proteinExistence type="predicted"/>
<evidence type="ECO:0000313" key="1">
    <source>
        <dbReference type="EMBL" id="MEK8050895.1"/>
    </source>
</evidence>